<evidence type="ECO:0000256" key="6">
    <source>
        <dbReference type="ARBA" id="ARBA00022840"/>
    </source>
</evidence>
<dbReference type="GO" id="GO:0000049">
    <property type="term" value="F:tRNA binding"/>
    <property type="evidence" value="ECO:0007669"/>
    <property type="project" value="InterPro"/>
</dbReference>
<keyword evidence="4" id="KW-0436">Ligase</keyword>
<keyword evidence="10" id="KW-0030">Aminoacyl-tRNA synthetase</keyword>
<dbReference type="RefSeq" id="XP_007437431.1">
    <property type="nucleotide sequence ID" value="XM_007437369.2"/>
</dbReference>
<keyword evidence="7" id="KW-0648">Protein biosynthesis</keyword>
<dbReference type="EC" id="6.1.1.20" evidence="3"/>
<dbReference type="FunFam" id="3.30.70.380:FF:000002">
    <property type="entry name" value="phenylalanine--tRNA ligase, mitochondrial"/>
    <property type="match status" value="1"/>
</dbReference>
<keyword evidence="8" id="KW-0809">Transit peptide</keyword>
<dbReference type="GeneID" id="103050734"/>
<feature type="domain" description="FDX-ACB" evidence="13">
    <location>
        <begin position="73"/>
        <end position="165"/>
    </location>
</feature>
<comment type="similarity">
    <text evidence="2">Belongs to the class-II aminoacyl-tRNA synthetase family.</text>
</comment>
<dbReference type="GO" id="GO:0006412">
    <property type="term" value="P:translation"/>
    <property type="evidence" value="ECO:0007669"/>
    <property type="project" value="UniProtKB-KW"/>
</dbReference>
<dbReference type="GO" id="GO:0043039">
    <property type="term" value="P:tRNA aminoacylation"/>
    <property type="evidence" value="ECO:0007669"/>
    <property type="project" value="InterPro"/>
</dbReference>
<evidence type="ECO:0000256" key="7">
    <source>
        <dbReference type="ARBA" id="ARBA00022917"/>
    </source>
</evidence>
<evidence type="ECO:0000259" key="13">
    <source>
        <dbReference type="PROSITE" id="PS51447"/>
    </source>
</evidence>
<evidence type="ECO:0000256" key="3">
    <source>
        <dbReference type="ARBA" id="ARBA00012814"/>
    </source>
</evidence>
<evidence type="ECO:0000313" key="15">
    <source>
        <dbReference type="RefSeq" id="XP_007437431.1"/>
    </source>
</evidence>
<name>A0A9F2WCN6_PYTBI</name>
<dbReference type="SMART" id="SM00896">
    <property type="entry name" value="FDX-ACB"/>
    <property type="match status" value="1"/>
</dbReference>
<evidence type="ECO:0000256" key="5">
    <source>
        <dbReference type="ARBA" id="ARBA00022741"/>
    </source>
</evidence>
<organism evidence="14 15">
    <name type="scientific">Python bivittatus</name>
    <name type="common">Burmese python</name>
    <name type="synonym">Python molurus bivittatus</name>
    <dbReference type="NCBI Taxonomy" id="176946"/>
    <lineage>
        <taxon>Eukaryota</taxon>
        <taxon>Metazoa</taxon>
        <taxon>Chordata</taxon>
        <taxon>Craniata</taxon>
        <taxon>Vertebrata</taxon>
        <taxon>Euteleostomi</taxon>
        <taxon>Lepidosauria</taxon>
        <taxon>Squamata</taxon>
        <taxon>Bifurcata</taxon>
        <taxon>Unidentata</taxon>
        <taxon>Episquamata</taxon>
        <taxon>Toxicofera</taxon>
        <taxon>Serpentes</taxon>
        <taxon>Henophidia</taxon>
        <taxon>Pythonidae</taxon>
        <taxon>Python</taxon>
    </lineage>
</organism>
<dbReference type="GO" id="GO:0005524">
    <property type="term" value="F:ATP binding"/>
    <property type="evidence" value="ECO:0007669"/>
    <property type="project" value="UniProtKB-KW"/>
</dbReference>
<dbReference type="Gene3D" id="3.30.70.380">
    <property type="entry name" value="Ferrodoxin-fold anticodon-binding domain"/>
    <property type="match status" value="1"/>
</dbReference>
<dbReference type="GO" id="GO:0004826">
    <property type="term" value="F:phenylalanine-tRNA ligase activity"/>
    <property type="evidence" value="ECO:0007669"/>
    <property type="project" value="UniProtKB-EC"/>
</dbReference>
<reference evidence="15" key="1">
    <citation type="submission" date="2025-08" db="UniProtKB">
        <authorList>
            <consortium name="RefSeq"/>
        </authorList>
    </citation>
    <scope>IDENTIFICATION</scope>
    <source>
        <tissue evidence="15">Liver</tissue>
    </source>
</reference>
<feature type="non-terminal residue" evidence="15">
    <location>
        <position position="1"/>
    </location>
</feature>
<dbReference type="SUPFAM" id="SSF55681">
    <property type="entry name" value="Class II aaRS and biotin synthetases"/>
    <property type="match status" value="1"/>
</dbReference>
<evidence type="ECO:0000256" key="12">
    <source>
        <dbReference type="ARBA" id="ARBA00049255"/>
    </source>
</evidence>
<dbReference type="OrthoDB" id="4457at2759"/>
<keyword evidence="5" id="KW-0547">Nucleotide-binding</keyword>
<dbReference type="InterPro" id="IPR002319">
    <property type="entry name" value="Phenylalanyl-tRNA_Synthase"/>
</dbReference>
<evidence type="ECO:0000256" key="10">
    <source>
        <dbReference type="ARBA" id="ARBA00023146"/>
    </source>
</evidence>
<evidence type="ECO:0000256" key="8">
    <source>
        <dbReference type="ARBA" id="ARBA00022946"/>
    </source>
</evidence>
<comment type="subcellular location">
    <subcellularLocation>
        <location evidence="1">Mitochondrion matrix</location>
    </subcellularLocation>
</comment>
<accession>A0A9F2WCN6</accession>
<dbReference type="AlphaFoldDB" id="A0A9F2WCN6"/>
<evidence type="ECO:0000256" key="9">
    <source>
        <dbReference type="ARBA" id="ARBA00023128"/>
    </source>
</evidence>
<keyword evidence="9" id="KW-0496">Mitochondrion</keyword>
<dbReference type="InterPro" id="IPR036690">
    <property type="entry name" value="Fdx_antiC-bd_sf"/>
</dbReference>
<comment type="catalytic activity">
    <reaction evidence="12">
        <text>tRNA(Phe) + L-phenylalanine + ATP = L-phenylalanyl-tRNA(Phe) + AMP + diphosphate + H(+)</text>
        <dbReference type="Rhea" id="RHEA:19413"/>
        <dbReference type="Rhea" id="RHEA-COMP:9668"/>
        <dbReference type="Rhea" id="RHEA-COMP:9699"/>
        <dbReference type="ChEBI" id="CHEBI:15378"/>
        <dbReference type="ChEBI" id="CHEBI:30616"/>
        <dbReference type="ChEBI" id="CHEBI:33019"/>
        <dbReference type="ChEBI" id="CHEBI:58095"/>
        <dbReference type="ChEBI" id="CHEBI:78442"/>
        <dbReference type="ChEBI" id="CHEBI:78531"/>
        <dbReference type="ChEBI" id="CHEBI:456215"/>
        <dbReference type="EC" id="6.1.1.20"/>
    </reaction>
</comment>
<dbReference type="OMA" id="NEMHARI"/>
<evidence type="ECO:0000256" key="4">
    <source>
        <dbReference type="ARBA" id="ARBA00022598"/>
    </source>
</evidence>
<dbReference type="SUPFAM" id="SSF54991">
    <property type="entry name" value="Anticodon-binding domain of PheRS"/>
    <property type="match status" value="1"/>
</dbReference>
<dbReference type="PROSITE" id="PS51447">
    <property type="entry name" value="FDX_ACB"/>
    <property type="match status" value="1"/>
</dbReference>
<evidence type="ECO:0000256" key="1">
    <source>
        <dbReference type="ARBA" id="ARBA00004305"/>
    </source>
</evidence>
<dbReference type="Gene3D" id="3.30.930.10">
    <property type="entry name" value="Bira Bifunctional Protein, Domain 2"/>
    <property type="match status" value="1"/>
</dbReference>
<dbReference type="Pfam" id="PF01409">
    <property type="entry name" value="tRNA-synt_2d"/>
    <property type="match status" value="1"/>
</dbReference>
<evidence type="ECO:0000256" key="11">
    <source>
        <dbReference type="ARBA" id="ARBA00031194"/>
    </source>
</evidence>
<dbReference type="InterPro" id="IPR045864">
    <property type="entry name" value="aa-tRNA-synth_II/BPL/LPL"/>
</dbReference>
<dbReference type="Pfam" id="PF03147">
    <property type="entry name" value="FDX-ACB"/>
    <property type="match status" value="1"/>
</dbReference>
<dbReference type="InterPro" id="IPR005121">
    <property type="entry name" value="Fdx_antiC-bd"/>
</dbReference>
<dbReference type="Proteomes" id="UP000695026">
    <property type="component" value="Unplaced"/>
</dbReference>
<dbReference type="KEGG" id="pbi:103050734"/>
<gene>
    <name evidence="15" type="primary">LOC103050734</name>
</gene>
<keyword evidence="6" id="KW-0067">ATP-binding</keyword>
<dbReference type="GO" id="GO:0005759">
    <property type="term" value="C:mitochondrial matrix"/>
    <property type="evidence" value="ECO:0007669"/>
    <property type="project" value="UniProtKB-SubCell"/>
</dbReference>
<evidence type="ECO:0000256" key="2">
    <source>
        <dbReference type="ARBA" id="ARBA00008226"/>
    </source>
</evidence>
<protein>
    <recommendedName>
        <fullName evidence="3">phenylalanine--tRNA ligase</fullName>
        <ecNumber evidence="3">6.1.1.20</ecNumber>
    </recommendedName>
    <alternativeName>
        <fullName evidence="11">Phenylalanyl-tRNA synthetase</fullName>
    </alternativeName>
</protein>
<keyword evidence="14" id="KW-1185">Reference proteome</keyword>
<proteinExistence type="inferred from homology"/>
<evidence type="ECO:0000313" key="14">
    <source>
        <dbReference type="Proteomes" id="UP000695026"/>
    </source>
</evidence>
<sequence length="166" mass="19609">HFYALVFFYFFFSVTAAGAENKIGWAFGLGLERLAMILYGIPDIRLFWSKDERFLKQFDVLHIDQNIHFQPFSKYPPVINDISFWLPSEKYCENDFYDLVRTIGGDMVEEVKLIDVFTHPKTKRVSHCYQITYRHLERTLTQKEISSIHQTIQKSVIEELGVDGRF</sequence>